<feature type="region of interest" description="Disordered" evidence="8">
    <location>
        <begin position="306"/>
        <end position="371"/>
    </location>
</feature>
<evidence type="ECO:0000256" key="4">
    <source>
        <dbReference type="ARBA" id="ARBA00022824"/>
    </source>
</evidence>
<dbReference type="PANTHER" id="PTHR11009">
    <property type="entry name" value="DER1-LIKE PROTEIN, DERLIN"/>
    <property type="match status" value="1"/>
</dbReference>
<keyword evidence="6 7" id="KW-0472">Membrane</keyword>
<comment type="caution">
    <text evidence="7">Lacks conserved residue(s) required for the propagation of feature annotation.</text>
</comment>
<dbReference type="Proteomes" id="UP000253472">
    <property type="component" value="Unassembled WGS sequence"/>
</dbReference>
<dbReference type="GO" id="GO:0006950">
    <property type="term" value="P:response to stress"/>
    <property type="evidence" value="ECO:0007669"/>
    <property type="project" value="UniProtKB-ARBA"/>
</dbReference>
<dbReference type="InterPro" id="IPR007599">
    <property type="entry name" value="DER1"/>
</dbReference>
<keyword evidence="5 7" id="KW-1133">Transmembrane helix</keyword>
<feature type="compositionally biased region" description="Low complexity" evidence="8">
    <location>
        <begin position="345"/>
        <end position="357"/>
    </location>
</feature>
<comment type="similarity">
    <text evidence="2 7">Belongs to the derlin family.</text>
</comment>
<protein>
    <recommendedName>
        <fullName evidence="7">Derlin</fullName>
    </recommendedName>
</protein>
<evidence type="ECO:0000256" key="6">
    <source>
        <dbReference type="ARBA" id="ARBA00023136"/>
    </source>
</evidence>
<comment type="caution">
    <text evidence="9">The sequence shown here is derived from an EMBL/GenBank/DDBJ whole genome shotgun (WGS) entry which is preliminary data.</text>
</comment>
<evidence type="ECO:0000256" key="7">
    <source>
        <dbReference type="RuleBase" id="RU363059"/>
    </source>
</evidence>
<proteinExistence type="inferred from homology"/>
<sequence length="371" mass="41117">MANTIVDNIQRIPPVTRFFTIASVIACIGIAVNNIFPQLFCNYFTLVQDYKTIQHAIKYESYAKIALTILFVVINFYKFATLMLIPYAFMTDQRYNALLDIYFFYTFSNHLETHGGKFNGNFPDYLWYAIICGTLVNVLSIFYNALIDPLTVFPYDCLLACVTYTWSRSNKNATINLIGIVPMKAYYLPLGNLLIKLIIRGPSGAADTVIGIAAGYFYLCIQLNTMPFYNLLSGAYGQSSRRVRNEDTRRVGILTSATPQTRFGGNQGEFIEDSIYDKGYLKAPTKLYQLLGYPLHTSVRTTAFTTATGDNAGRPGRRTPFQSQSSGGATAASATSTATKREDSSSGSSTGYSWFSGNNSAFKGKGHRLGS</sequence>
<comment type="subcellular location">
    <subcellularLocation>
        <location evidence="1 7">Endoplasmic reticulum membrane</location>
        <topology evidence="1 7">Multi-pass membrane protein</topology>
    </subcellularLocation>
</comment>
<dbReference type="OrthoDB" id="19102at2759"/>
<evidence type="ECO:0000256" key="8">
    <source>
        <dbReference type="SAM" id="MobiDB-lite"/>
    </source>
</evidence>
<keyword evidence="4 7" id="KW-0256">Endoplasmic reticulum</keyword>
<evidence type="ECO:0000256" key="5">
    <source>
        <dbReference type="ARBA" id="ARBA00022989"/>
    </source>
</evidence>
<dbReference type="GO" id="GO:0005789">
    <property type="term" value="C:endoplasmic reticulum membrane"/>
    <property type="evidence" value="ECO:0007669"/>
    <property type="project" value="UniProtKB-SubCell"/>
</dbReference>
<comment type="function">
    <text evidence="7">May be involved in the degradation of misfolded endoplasmic reticulum (ER) luminal proteins.</text>
</comment>
<feature type="transmembrane region" description="Helical" evidence="7">
    <location>
        <begin position="65"/>
        <end position="89"/>
    </location>
</feature>
<evidence type="ECO:0000313" key="9">
    <source>
        <dbReference type="EMBL" id="RCK65957.1"/>
    </source>
</evidence>
<reference evidence="9 10" key="1">
    <citation type="submission" date="2018-06" db="EMBL/GenBank/DDBJ databases">
        <title>Whole genome sequencing of Candida tropicalis (genome annotated by CSBL at Korea University).</title>
        <authorList>
            <person name="Ahn J."/>
        </authorList>
    </citation>
    <scope>NUCLEOTIDE SEQUENCE [LARGE SCALE GENOMIC DNA]</scope>
    <source>
        <strain evidence="9 10">ATCC 20962</strain>
    </source>
</reference>
<gene>
    <name evidence="9" type="primary">DFM1</name>
    <name evidence="9" type="ORF">Cantr_01644</name>
</gene>
<dbReference type="Pfam" id="PF04511">
    <property type="entry name" value="DER1"/>
    <property type="match status" value="1"/>
</dbReference>
<evidence type="ECO:0000256" key="2">
    <source>
        <dbReference type="ARBA" id="ARBA00008917"/>
    </source>
</evidence>
<dbReference type="STRING" id="5486.A0A367YJM1"/>
<feature type="compositionally biased region" description="Low complexity" evidence="8">
    <location>
        <begin position="322"/>
        <end position="338"/>
    </location>
</feature>
<feature type="transmembrane region" description="Helical" evidence="7">
    <location>
        <begin position="125"/>
        <end position="146"/>
    </location>
</feature>
<keyword evidence="3 7" id="KW-0812">Transmembrane</keyword>
<keyword evidence="10" id="KW-1185">Reference proteome</keyword>
<dbReference type="EMBL" id="QLNQ01000018">
    <property type="protein sequence ID" value="RCK65957.1"/>
    <property type="molecule type" value="Genomic_DNA"/>
</dbReference>
<evidence type="ECO:0000256" key="3">
    <source>
        <dbReference type="ARBA" id="ARBA00022692"/>
    </source>
</evidence>
<evidence type="ECO:0000313" key="10">
    <source>
        <dbReference type="Proteomes" id="UP000253472"/>
    </source>
</evidence>
<dbReference type="AlphaFoldDB" id="A0A367YJM1"/>
<evidence type="ECO:0000256" key="1">
    <source>
        <dbReference type="ARBA" id="ARBA00004477"/>
    </source>
</evidence>
<feature type="transmembrane region" description="Helical" evidence="7">
    <location>
        <begin position="18"/>
        <end position="44"/>
    </location>
</feature>
<organism evidence="9 10">
    <name type="scientific">Candida viswanathii</name>
    <dbReference type="NCBI Taxonomy" id="5486"/>
    <lineage>
        <taxon>Eukaryota</taxon>
        <taxon>Fungi</taxon>
        <taxon>Dikarya</taxon>
        <taxon>Ascomycota</taxon>
        <taxon>Saccharomycotina</taxon>
        <taxon>Pichiomycetes</taxon>
        <taxon>Debaryomycetaceae</taxon>
        <taxon>Candida/Lodderomyces clade</taxon>
        <taxon>Candida</taxon>
    </lineage>
</organism>
<name>A0A367YJM1_9ASCO</name>
<accession>A0A367YJM1</accession>